<sequence>MSHKADHYILGSDATPTGLRLHGICFEKVVMKLMRKHASVSLAILDMCRTRADTTNAPFQLSPRYRAAAAAEEHPAAGGACGFPLGPAVRDAGQQQQQHRERGGIFLCWATAPHAPAAVMSGYTNFMIR</sequence>
<protein>
    <submittedName>
        <fullName evidence="1">Uncharacterized protein</fullName>
    </submittedName>
</protein>
<dbReference type="Proteomes" id="UP001165080">
    <property type="component" value="Unassembled WGS sequence"/>
</dbReference>
<proteinExistence type="predicted"/>
<accession>A0A9W6BN83</accession>
<evidence type="ECO:0000313" key="1">
    <source>
        <dbReference type="EMBL" id="GLC55088.1"/>
    </source>
</evidence>
<organism evidence="1 2">
    <name type="scientific">Pleodorina starrii</name>
    <dbReference type="NCBI Taxonomy" id="330485"/>
    <lineage>
        <taxon>Eukaryota</taxon>
        <taxon>Viridiplantae</taxon>
        <taxon>Chlorophyta</taxon>
        <taxon>core chlorophytes</taxon>
        <taxon>Chlorophyceae</taxon>
        <taxon>CS clade</taxon>
        <taxon>Chlamydomonadales</taxon>
        <taxon>Volvocaceae</taxon>
        <taxon>Pleodorina</taxon>
    </lineage>
</organism>
<dbReference type="Gene3D" id="3.40.50.1460">
    <property type="match status" value="1"/>
</dbReference>
<keyword evidence="2" id="KW-1185">Reference proteome</keyword>
<gene>
    <name evidence="1" type="primary">PLESTB001538</name>
    <name evidence="1" type="ORF">PLESTB_000942300</name>
</gene>
<dbReference type="EMBL" id="BRXU01000012">
    <property type="protein sequence ID" value="GLC55088.1"/>
    <property type="molecule type" value="Genomic_DNA"/>
</dbReference>
<name>A0A9W6BN83_9CHLO</name>
<dbReference type="AlphaFoldDB" id="A0A9W6BN83"/>
<comment type="caution">
    <text evidence="1">The sequence shown here is derived from an EMBL/GenBank/DDBJ whole genome shotgun (WGS) entry which is preliminary data.</text>
</comment>
<reference evidence="1 2" key="1">
    <citation type="journal article" date="2023" name="Commun. Biol.">
        <title>Reorganization of the ancestral sex-determining regions during the evolution of trioecy in Pleodorina starrii.</title>
        <authorList>
            <person name="Takahashi K."/>
            <person name="Suzuki S."/>
            <person name="Kawai-Toyooka H."/>
            <person name="Yamamoto K."/>
            <person name="Hamaji T."/>
            <person name="Ootsuki R."/>
            <person name="Yamaguchi H."/>
            <person name="Kawachi M."/>
            <person name="Higashiyama T."/>
            <person name="Nozaki H."/>
        </authorList>
    </citation>
    <scope>NUCLEOTIDE SEQUENCE [LARGE SCALE GENOMIC DNA]</scope>
    <source>
        <strain evidence="1 2">NIES-4479</strain>
    </source>
</reference>
<evidence type="ECO:0000313" key="2">
    <source>
        <dbReference type="Proteomes" id="UP001165080"/>
    </source>
</evidence>